<dbReference type="Gene3D" id="6.10.250.690">
    <property type="match status" value="1"/>
</dbReference>
<protein>
    <submittedName>
        <fullName evidence="10">DNA-binding response OmpR family regulator</fullName>
    </submittedName>
</protein>
<dbReference type="PROSITE" id="PS51755">
    <property type="entry name" value="OMPR_PHOB"/>
    <property type="match status" value="1"/>
</dbReference>
<feature type="modified residue" description="4-aspartylphosphate" evidence="6">
    <location>
        <position position="53"/>
    </location>
</feature>
<feature type="domain" description="OmpR/PhoB-type" evidence="9">
    <location>
        <begin position="116"/>
        <end position="218"/>
    </location>
</feature>
<organism evidence="10 11">
    <name type="scientific">Silicimonas algicola</name>
    <dbReference type="NCBI Taxonomy" id="1826607"/>
    <lineage>
        <taxon>Bacteria</taxon>
        <taxon>Pseudomonadati</taxon>
        <taxon>Pseudomonadota</taxon>
        <taxon>Alphaproteobacteria</taxon>
        <taxon>Rhodobacterales</taxon>
        <taxon>Paracoccaceae</taxon>
    </lineage>
</organism>
<dbReference type="Proteomes" id="UP000245390">
    <property type="component" value="Unassembled WGS sequence"/>
</dbReference>
<sequence>MTTRLLVVDDDPEITSAVLRGLALHGFDGETANRADVALDRLENGNFAAAIVDVMLGADSGLDLVREARRRGVAMPILMLSALADVEDRAAGLEAGANDYVVKPFSFDELAARLRVQELRIHRDEPVPCVIEIESRRLLCGSGDIDLTERETSLLAFLARHAGSPVPRGDIFDALWSGGSTSENVVDVYIGYLRKKLAPHDTGFRIETLRNQGFVLDGTAPRIDGEADPSVSREEAR</sequence>
<evidence type="ECO:0000256" key="5">
    <source>
        <dbReference type="ARBA" id="ARBA00023163"/>
    </source>
</evidence>
<dbReference type="PROSITE" id="PS50110">
    <property type="entry name" value="RESPONSE_REGULATORY"/>
    <property type="match status" value="1"/>
</dbReference>
<proteinExistence type="predicted"/>
<name>A0A316G2J2_9RHOB</name>
<evidence type="ECO:0000256" key="6">
    <source>
        <dbReference type="PROSITE-ProRule" id="PRU00169"/>
    </source>
</evidence>
<evidence type="ECO:0000256" key="7">
    <source>
        <dbReference type="PROSITE-ProRule" id="PRU01091"/>
    </source>
</evidence>
<dbReference type="InterPro" id="IPR039420">
    <property type="entry name" value="WalR-like"/>
</dbReference>
<keyword evidence="4 7" id="KW-0238">DNA-binding</keyword>
<dbReference type="PANTHER" id="PTHR48111">
    <property type="entry name" value="REGULATOR OF RPOS"/>
    <property type="match status" value="1"/>
</dbReference>
<dbReference type="InterPro" id="IPR001789">
    <property type="entry name" value="Sig_transdc_resp-reg_receiver"/>
</dbReference>
<dbReference type="InterPro" id="IPR036388">
    <property type="entry name" value="WH-like_DNA-bd_sf"/>
</dbReference>
<dbReference type="OrthoDB" id="9802426at2"/>
<dbReference type="Gene3D" id="3.40.50.2300">
    <property type="match status" value="1"/>
</dbReference>
<dbReference type="Pfam" id="PF00486">
    <property type="entry name" value="Trans_reg_C"/>
    <property type="match status" value="1"/>
</dbReference>
<dbReference type="PANTHER" id="PTHR48111:SF1">
    <property type="entry name" value="TWO-COMPONENT RESPONSE REGULATOR ORR33"/>
    <property type="match status" value="1"/>
</dbReference>
<dbReference type="SMART" id="SM00448">
    <property type="entry name" value="REC"/>
    <property type="match status" value="1"/>
</dbReference>
<evidence type="ECO:0000313" key="10">
    <source>
        <dbReference type="EMBL" id="PWK55069.1"/>
    </source>
</evidence>
<dbReference type="GO" id="GO:0000156">
    <property type="term" value="F:phosphorelay response regulator activity"/>
    <property type="evidence" value="ECO:0007669"/>
    <property type="project" value="TreeGrafter"/>
</dbReference>
<evidence type="ECO:0000313" key="11">
    <source>
        <dbReference type="Proteomes" id="UP000245390"/>
    </source>
</evidence>
<dbReference type="GO" id="GO:0032993">
    <property type="term" value="C:protein-DNA complex"/>
    <property type="evidence" value="ECO:0007669"/>
    <property type="project" value="TreeGrafter"/>
</dbReference>
<dbReference type="CDD" id="cd00383">
    <property type="entry name" value="trans_reg_C"/>
    <property type="match status" value="1"/>
</dbReference>
<dbReference type="SUPFAM" id="SSF52172">
    <property type="entry name" value="CheY-like"/>
    <property type="match status" value="1"/>
</dbReference>
<dbReference type="InterPro" id="IPR016032">
    <property type="entry name" value="Sig_transdc_resp-reg_C-effctor"/>
</dbReference>
<evidence type="ECO:0000256" key="2">
    <source>
        <dbReference type="ARBA" id="ARBA00023012"/>
    </source>
</evidence>
<evidence type="ECO:0000256" key="3">
    <source>
        <dbReference type="ARBA" id="ARBA00023015"/>
    </source>
</evidence>
<comment type="caution">
    <text evidence="10">The sequence shown here is derived from an EMBL/GenBank/DDBJ whole genome shotgun (WGS) entry which is preliminary data.</text>
</comment>
<gene>
    <name evidence="10" type="ORF">C8D95_109157</name>
</gene>
<dbReference type="EMBL" id="QGGV01000009">
    <property type="protein sequence ID" value="PWK55069.1"/>
    <property type="molecule type" value="Genomic_DNA"/>
</dbReference>
<keyword evidence="2" id="KW-0902">Two-component regulatory system</keyword>
<evidence type="ECO:0000256" key="4">
    <source>
        <dbReference type="ARBA" id="ARBA00023125"/>
    </source>
</evidence>
<dbReference type="KEGG" id="salo:EF888_19515"/>
<dbReference type="SUPFAM" id="SSF46894">
    <property type="entry name" value="C-terminal effector domain of the bipartite response regulators"/>
    <property type="match status" value="1"/>
</dbReference>
<keyword evidence="11" id="KW-1185">Reference proteome</keyword>
<dbReference type="InterPro" id="IPR001867">
    <property type="entry name" value="OmpR/PhoB-type_DNA-bd"/>
</dbReference>
<keyword evidence="3" id="KW-0805">Transcription regulation</keyword>
<dbReference type="Pfam" id="PF00072">
    <property type="entry name" value="Response_reg"/>
    <property type="match status" value="1"/>
</dbReference>
<evidence type="ECO:0000259" key="9">
    <source>
        <dbReference type="PROSITE" id="PS51755"/>
    </source>
</evidence>
<dbReference type="RefSeq" id="WP_109760468.1">
    <property type="nucleotide sequence ID" value="NZ_CP034588.1"/>
</dbReference>
<dbReference type="GO" id="GO:0005829">
    <property type="term" value="C:cytosol"/>
    <property type="evidence" value="ECO:0007669"/>
    <property type="project" value="TreeGrafter"/>
</dbReference>
<feature type="DNA-binding region" description="OmpR/PhoB-type" evidence="7">
    <location>
        <begin position="116"/>
        <end position="218"/>
    </location>
</feature>
<keyword evidence="5" id="KW-0804">Transcription</keyword>
<reference evidence="10 11" key="1">
    <citation type="submission" date="2018-05" db="EMBL/GenBank/DDBJ databases">
        <title>Genomic Encyclopedia of Type Strains, Phase IV (KMG-IV): sequencing the most valuable type-strain genomes for metagenomic binning, comparative biology and taxonomic classification.</title>
        <authorList>
            <person name="Goeker M."/>
        </authorList>
    </citation>
    <scope>NUCLEOTIDE SEQUENCE [LARGE SCALE GENOMIC DNA]</scope>
    <source>
        <strain evidence="10 11">DSM 103371</strain>
    </source>
</reference>
<dbReference type="SMART" id="SM00862">
    <property type="entry name" value="Trans_reg_C"/>
    <property type="match status" value="1"/>
</dbReference>
<feature type="domain" description="Response regulatory" evidence="8">
    <location>
        <begin position="4"/>
        <end position="118"/>
    </location>
</feature>
<dbReference type="GO" id="GO:0000976">
    <property type="term" value="F:transcription cis-regulatory region binding"/>
    <property type="evidence" value="ECO:0007669"/>
    <property type="project" value="TreeGrafter"/>
</dbReference>
<dbReference type="InterPro" id="IPR011006">
    <property type="entry name" value="CheY-like_superfamily"/>
</dbReference>
<evidence type="ECO:0000256" key="1">
    <source>
        <dbReference type="ARBA" id="ARBA00022553"/>
    </source>
</evidence>
<dbReference type="GO" id="GO:0006355">
    <property type="term" value="P:regulation of DNA-templated transcription"/>
    <property type="evidence" value="ECO:0007669"/>
    <property type="project" value="InterPro"/>
</dbReference>
<accession>A0A316G2J2</accession>
<dbReference type="AlphaFoldDB" id="A0A316G2J2"/>
<evidence type="ECO:0000259" key="8">
    <source>
        <dbReference type="PROSITE" id="PS50110"/>
    </source>
</evidence>
<keyword evidence="1 6" id="KW-0597">Phosphoprotein</keyword>
<dbReference type="Gene3D" id="1.10.10.10">
    <property type="entry name" value="Winged helix-like DNA-binding domain superfamily/Winged helix DNA-binding domain"/>
    <property type="match status" value="1"/>
</dbReference>